<gene>
    <name evidence="2" type="ORF">OHM77_11855</name>
</gene>
<dbReference type="AlphaFoldDB" id="A0AA49FJP4"/>
<keyword evidence="1" id="KW-0732">Signal</keyword>
<sequence>MKTMLALTASFALFAVTPAFAQPAPVNLGADPAIAIAGRDLQPSDSRVAQAREWLKKVAAATGETEEQVAASCMKLVKFMLDSVRVRALPAEVLDGLALQAAPGKPLSELTSGYYAARRAAPGKTHAEAMAVLAAKK</sequence>
<dbReference type="EMBL" id="CP107246">
    <property type="protein sequence ID" value="WIM05366.1"/>
    <property type="molecule type" value="Genomic_DNA"/>
</dbReference>
<dbReference type="KEGG" id="npv:OHM77_11855"/>
<accession>A0AA49FJP4</accession>
<evidence type="ECO:0000256" key="1">
    <source>
        <dbReference type="SAM" id="SignalP"/>
    </source>
</evidence>
<proteinExistence type="predicted"/>
<reference evidence="2" key="1">
    <citation type="journal article" date="2023" name="Nat. Microbiol.">
        <title>Enrichment and characterization of a nitric oxide-reducing microbial community in a continuous bioreactor.</title>
        <authorList>
            <person name="Garrido-Amador P."/>
            <person name="Stortenbeker N."/>
            <person name="Wessels H.J.C.T."/>
            <person name="Speth D.R."/>
            <person name="Garcia-Heredia I."/>
            <person name="Kartal B."/>
        </authorList>
    </citation>
    <scope>NUCLEOTIDE SEQUENCE</scope>
    <source>
        <strain evidence="2">MAG1</strain>
    </source>
</reference>
<evidence type="ECO:0000313" key="2">
    <source>
        <dbReference type="EMBL" id="WIM05366.1"/>
    </source>
</evidence>
<feature type="signal peptide" evidence="1">
    <location>
        <begin position="1"/>
        <end position="21"/>
    </location>
</feature>
<organism evidence="2">
    <name type="scientific">Candidatus Nitricoxidivorans perseverans</name>
    <dbReference type="NCBI Taxonomy" id="2975601"/>
    <lineage>
        <taxon>Bacteria</taxon>
        <taxon>Pseudomonadati</taxon>
        <taxon>Pseudomonadota</taxon>
        <taxon>Betaproteobacteria</taxon>
        <taxon>Nitrosomonadales</taxon>
        <taxon>Sterolibacteriaceae</taxon>
        <taxon>Candidatus Nitricoxidivorans</taxon>
    </lineage>
</organism>
<feature type="chain" id="PRO_5041375383" evidence="1">
    <location>
        <begin position="22"/>
        <end position="137"/>
    </location>
</feature>
<name>A0AA49FJP4_9PROT</name>
<protein>
    <submittedName>
        <fullName evidence="2">Uncharacterized protein</fullName>
    </submittedName>
</protein>
<dbReference type="Proteomes" id="UP001234916">
    <property type="component" value="Chromosome"/>
</dbReference>